<evidence type="ECO:0000313" key="1">
    <source>
        <dbReference type="EnsemblMetazoa" id="G35076.1:cds"/>
    </source>
</evidence>
<accession>A0A8W8MU22</accession>
<protein>
    <submittedName>
        <fullName evidence="1">Uncharacterized protein</fullName>
    </submittedName>
</protein>
<evidence type="ECO:0000313" key="2">
    <source>
        <dbReference type="Proteomes" id="UP000005408"/>
    </source>
</evidence>
<organism evidence="1 2">
    <name type="scientific">Magallana gigas</name>
    <name type="common">Pacific oyster</name>
    <name type="synonym">Crassostrea gigas</name>
    <dbReference type="NCBI Taxonomy" id="29159"/>
    <lineage>
        <taxon>Eukaryota</taxon>
        <taxon>Metazoa</taxon>
        <taxon>Spiralia</taxon>
        <taxon>Lophotrochozoa</taxon>
        <taxon>Mollusca</taxon>
        <taxon>Bivalvia</taxon>
        <taxon>Autobranchia</taxon>
        <taxon>Pteriomorphia</taxon>
        <taxon>Ostreida</taxon>
        <taxon>Ostreoidea</taxon>
        <taxon>Ostreidae</taxon>
        <taxon>Magallana</taxon>
    </lineage>
</organism>
<reference evidence="1" key="1">
    <citation type="submission" date="2022-08" db="UniProtKB">
        <authorList>
            <consortium name="EnsemblMetazoa"/>
        </authorList>
    </citation>
    <scope>IDENTIFICATION</scope>
    <source>
        <strain evidence="1">05x7-T-G4-1.051#20</strain>
    </source>
</reference>
<dbReference type="AlphaFoldDB" id="A0A8W8MU22"/>
<dbReference type="PANTHER" id="PTHR46670:SF3">
    <property type="entry name" value="ENDONUCLEASE_EXONUCLEASE_PHOSPHATASE DOMAIN-CONTAINING PROTEIN"/>
    <property type="match status" value="1"/>
</dbReference>
<proteinExistence type="predicted"/>
<sequence>MENKSSTSAVSKSVILGKTEAHVKEITFRKWKNVDRCEFSKVITLEIPNENSSISQIVDHYNTTIHKAVEKHAPLTKKSVLLRPDTKWYSEELRDAKRERRRAERLWRETRLGVHRQIFRDTSSKTAKLWYKTKQDYFPQKIDNCGKTTNNSINYQSH</sequence>
<dbReference type="PANTHER" id="PTHR46670">
    <property type="entry name" value="ENDO/EXONUCLEASE/PHOSPHATASE DOMAIN-CONTAINING PROTEIN"/>
    <property type="match status" value="1"/>
</dbReference>
<keyword evidence="2" id="KW-1185">Reference proteome</keyword>
<name>A0A8W8MU22_MAGGI</name>
<dbReference type="Proteomes" id="UP000005408">
    <property type="component" value="Unassembled WGS sequence"/>
</dbReference>
<dbReference type="EnsemblMetazoa" id="G35076.1">
    <property type="protein sequence ID" value="G35076.1:cds"/>
    <property type="gene ID" value="G35076"/>
</dbReference>